<evidence type="ECO:0000313" key="3">
    <source>
        <dbReference type="Proteomes" id="UP000249081"/>
    </source>
</evidence>
<feature type="non-terminal residue" evidence="2">
    <location>
        <position position="1"/>
    </location>
</feature>
<dbReference type="AlphaFoldDB" id="A0A2W4Y7X3"/>
<name>A0A2W4Y7X3_9CYAN</name>
<organism evidence="2 3">
    <name type="scientific">Shackletoniella antarctica</name>
    <dbReference type="NCBI Taxonomy" id="268115"/>
    <lineage>
        <taxon>Bacteria</taxon>
        <taxon>Bacillati</taxon>
        <taxon>Cyanobacteriota</taxon>
        <taxon>Cyanophyceae</taxon>
        <taxon>Oculatellales</taxon>
        <taxon>Oculatellaceae</taxon>
        <taxon>Shackletoniella</taxon>
    </lineage>
</organism>
<dbReference type="GO" id="GO:0046906">
    <property type="term" value="F:tetrapyrrole binding"/>
    <property type="evidence" value="ECO:0007669"/>
    <property type="project" value="TreeGrafter"/>
</dbReference>
<comment type="caution">
    <text evidence="2">The sequence shown here is derived from an EMBL/GenBank/DDBJ whole genome shotgun (WGS) entry which is preliminary data.</text>
</comment>
<dbReference type="PANTHER" id="PTHR34800:SF1">
    <property type="entry name" value="TETRAPYRROLE-BINDING PROTEIN, CHLOROPLASTIC"/>
    <property type="match status" value="1"/>
</dbReference>
<reference evidence="2 3" key="2">
    <citation type="submission" date="2018-06" db="EMBL/GenBank/DDBJ databases">
        <title>Metagenomic assembly of (sub)arctic Cyanobacteria and their associated microbiome from non-axenic cultures.</title>
        <authorList>
            <person name="Baurain D."/>
        </authorList>
    </citation>
    <scope>NUCLEOTIDE SEQUENCE [LARGE SCALE GENOMIC DNA]</scope>
    <source>
        <strain evidence="2">ULC041bin1</strain>
    </source>
</reference>
<dbReference type="PANTHER" id="PTHR34800">
    <property type="entry name" value="TETRAPYRROLE-BINDING PROTEIN, CHLOROPLASTIC"/>
    <property type="match status" value="1"/>
</dbReference>
<proteinExistence type="predicted"/>
<dbReference type="Gene3D" id="1.10.10.1770">
    <property type="entry name" value="Gun4-like"/>
    <property type="match status" value="1"/>
</dbReference>
<dbReference type="Proteomes" id="UP000249081">
    <property type="component" value="Unassembled WGS sequence"/>
</dbReference>
<evidence type="ECO:0000259" key="1">
    <source>
        <dbReference type="Pfam" id="PF05419"/>
    </source>
</evidence>
<gene>
    <name evidence="2" type="ORF">DCF17_05840</name>
</gene>
<dbReference type="EMBL" id="QBMN01000028">
    <property type="protein sequence ID" value="PZO43531.1"/>
    <property type="molecule type" value="Genomic_DNA"/>
</dbReference>
<sequence length="447" mass="51479">AKRPTLPIYINPFNADQQARFIQRWYLCQERCYRAPRHAREVAQEHAENLIAQIQTRPQDLGEMAKNPLLLNLLVTLHRYAPTKALPSQRLGLYQRICSLQLDTRPEARLIQMLLPYGKSMTLLQAVALHMVTTPSQTTPNEERLVIEHDALLGLLRPHPLLQKAQVDPADWLKQMVDVSELLVEREPKEYEFPHASFQGFFAARELAKAEDDVTLQHHQQLVLQNWNAALWRETVLLYTAQLDPQDLNDIIRKGSELGSEAAQLAALCVKEYPRPEKVDDDLKALLENLETVTQDSRYQTLEELLNAGQWRDADQETHRLMITNPSVGKEEGQWFNRKDLEEFPCEDLRTLDQLWVKYSNGKFGFSVQKRIWQECGSPMTSGKEWDDFCVRVGWQDPTASRYVSADELQCNPSFSPAGELPCGLGWGEWRFSSLAQRLVNCSTRQF</sequence>
<dbReference type="InterPro" id="IPR008629">
    <property type="entry name" value="GUN4-like"/>
</dbReference>
<evidence type="ECO:0000313" key="2">
    <source>
        <dbReference type="EMBL" id="PZO43531.1"/>
    </source>
</evidence>
<protein>
    <submittedName>
        <fullName evidence="2">NTPase (NACHT family)</fullName>
    </submittedName>
</protein>
<dbReference type="InterPro" id="IPR037215">
    <property type="entry name" value="GUN4-like_sf"/>
</dbReference>
<feature type="domain" description="GUN4-like" evidence="1">
    <location>
        <begin position="295"/>
        <end position="435"/>
    </location>
</feature>
<dbReference type="Gene3D" id="1.25.40.620">
    <property type="match status" value="1"/>
</dbReference>
<dbReference type="CDD" id="cd16383">
    <property type="entry name" value="GUN4"/>
    <property type="match status" value="1"/>
</dbReference>
<dbReference type="SUPFAM" id="SSF140869">
    <property type="entry name" value="GUN4-like"/>
    <property type="match status" value="1"/>
</dbReference>
<reference evidence="3" key="1">
    <citation type="submission" date="2018-04" db="EMBL/GenBank/DDBJ databases">
        <authorList>
            <person name="Cornet L."/>
        </authorList>
    </citation>
    <scope>NUCLEOTIDE SEQUENCE [LARGE SCALE GENOMIC DNA]</scope>
</reference>
<dbReference type="Pfam" id="PF05419">
    <property type="entry name" value="GUN4"/>
    <property type="match status" value="1"/>
</dbReference>
<accession>A0A2W4Y7X3</accession>